<feature type="transmembrane region" description="Helical" evidence="5">
    <location>
        <begin position="216"/>
        <end position="237"/>
    </location>
</feature>
<evidence type="ECO:0008006" key="8">
    <source>
        <dbReference type="Google" id="ProtNLM"/>
    </source>
</evidence>
<dbReference type="CDD" id="cd16914">
    <property type="entry name" value="EcfT"/>
    <property type="match status" value="1"/>
</dbReference>
<evidence type="ECO:0000256" key="3">
    <source>
        <dbReference type="ARBA" id="ARBA00022989"/>
    </source>
</evidence>
<dbReference type="GO" id="GO:0005886">
    <property type="term" value="C:plasma membrane"/>
    <property type="evidence" value="ECO:0007669"/>
    <property type="project" value="UniProtKB-ARBA"/>
</dbReference>
<gene>
    <name evidence="6" type="ORF">COX18_07050</name>
</gene>
<dbReference type="Pfam" id="PF02361">
    <property type="entry name" value="CbiQ"/>
    <property type="match status" value="1"/>
</dbReference>
<accession>A0A2H0A7A0</accession>
<comment type="subcellular location">
    <subcellularLocation>
        <location evidence="1">Membrane</location>
        <topology evidence="1">Multi-pass membrane protein</topology>
    </subcellularLocation>
</comment>
<evidence type="ECO:0000313" key="7">
    <source>
        <dbReference type="Proteomes" id="UP000231067"/>
    </source>
</evidence>
<feature type="transmembrane region" description="Helical" evidence="5">
    <location>
        <begin position="36"/>
        <end position="54"/>
    </location>
</feature>
<dbReference type="AlphaFoldDB" id="A0A2H0A7A0"/>
<reference evidence="6 7" key="1">
    <citation type="submission" date="2017-09" db="EMBL/GenBank/DDBJ databases">
        <title>Depth-based differentiation of microbial function through sediment-hosted aquifers and enrichment of novel symbionts in the deep terrestrial subsurface.</title>
        <authorList>
            <person name="Probst A.J."/>
            <person name="Ladd B."/>
            <person name="Jarett J.K."/>
            <person name="Geller-Mcgrath D.E."/>
            <person name="Sieber C.M."/>
            <person name="Emerson J.B."/>
            <person name="Anantharaman K."/>
            <person name="Thomas B.C."/>
            <person name="Malmstrom R."/>
            <person name="Stieglmeier M."/>
            <person name="Klingl A."/>
            <person name="Woyke T."/>
            <person name="Ryan C.M."/>
            <person name="Banfield J.F."/>
        </authorList>
    </citation>
    <scope>NUCLEOTIDE SEQUENCE [LARGE SCALE GENOMIC DNA]</scope>
    <source>
        <strain evidence="6">CG23_combo_of_CG06-09_8_20_14_all_40_23</strain>
    </source>
</reference>
<evidence type="ECO:0000256" key="2">
    <source>
        <dbReference type="ARBA" id="ARBA00022692"/>
    </source>
</evidence>
<evidence type="ECO:0000256" key="4">
    <source>
        <dbReference type="ARBA" id="ARBA00023136"/>
    </source>
</evidence>
<keyword evidence="2 5" id="KW-0812">Transmembrane</keyword>
<dbReference type="Proteomes" id="UP000231067">
    <property type="component" value="Unassembled WGS sequence"/>
</dbReference>
<evidence type="ECO:0000313" key="6">
    <source>
        <dbReference type="EMBL" id="PIP40348.1"/>
    </source>
</evidence>
<feature type="transmembrane region" description="Helical" evidence="5">
    <location>
        <begin position="61"/>
        <end position="78"/>
    </location>
</feature>
<feature type="transmembrane region" description="Helical" evidence="5">
    <location>
        <begin position="90"/>
        <end position="117"/>
    </location>
</feature>
<protein>
    <recommendedName>
        <fullName evidence="8">Cobalt transporter</fullName>
    </recommendedName>
</protein>
<dbReference type="InterPro" id="IPR003339">
    <property type="entry name" value="ABC/ECF_trnsptr_transmembrane"/>
</dbReference>
<comment type="caution">
    <text evidence="6">The sequence shown here is derived from an EMBL/GenBank/DDBJ whole genome shotgun (WGS) entry which is preliminary data.</text>
</comment>
<evidence type="ECO:0000256" key="5">
    <source>
        <dbReference type="SAM" id="Phobius"/>
    </source>
</evidence>
<proteinExistence type="predicted"/>
<dbReference type="EMBL" id="PCSH01000126">
    <property type="protein sequence ID" value="PIP40348.1"/>
    <property type="molecule type" value="Genomic_DNA"/>
</dbReference>
<keyword evidence="3 5" id="KW-1133">Transmembrane helix</keyword>
<sequence length="243" mass="27478">MYLQRISVIHKLNPLTKIFSLFLLWGICVIFKHPIYLLGIFGMIFILALIGACFKKIAHVFYLFLGISICSVLLWSIGDRIFHLHISRDILLHLISVWFKIGAIILIGIIFASCIVVEELAYGLSRLGIPSGLLPLFINPFRWMSLYHETKENSICGQELRGMDISSQGIKERLSSCILCISITNHKFKIITAAMEARGFGISHKRSYSDNYQVGVIDYITLSFLVFFGAFCLFLRLSGYGVG</sequence>
<evidence type="ECO:0000256" key="1">
    <source>
        <dbReference type="ARBA" id="ARBA00004141"/>
    </source>
</evidence>
<organism evidence="6 7">
    <name type="scientific">Candidatus Desantisbacteria bacterium CG23_combo_of_CG06-09_8_20_14_all_40_23</name>
    <dbReference type="NCBI Taxonomy" id="1974550"/>
    <lineage>
        <taxon>Bacteria</taxon>
        <taxon>Candidatus Desantisiibacteriota</taxon>
    </lineage>
</organism>
<name>A0A2H0A7A0_9BACT</name>
<keyword evidence="4 5" id="KW-0472">Membrane</keyword>